<dbReference type="PANTHER" id="PTHR24026:SF126">
    <property type="entry name" value="PROTOCADHERIN FAT 4"/>
    <property type="match status" value="1"/>
</dbReference>
<dbReference type="SUPFAM" id="SSF49313">
    <property type="entry name" value="Cadherin-like"/>
    <property type="match status" value="2"/>
</dbReference>
<feature type="compositionally biased region" description="Gly residues" evidence="3">
    <location>
        <begin position="131"/>
        <end position="141"/>
    </location>
</feature>
<dbReference type="PANTHER" id="PTHR24026">
    <property type="entry name" value="FAT ATYPICAL CADHERIN-RELATED"/>
    <property type="match status" value="1"/>
</dbReference>
<feature type="compositionally biased region" description="Low complexity" evidence="3">
    <location>
        <begin position="83"/>
        <end position="92"/>
    </location>
</feature>
<keyword evidence="2" id="KW-0472">Membrane</keyword>
<dbReference type="GO" id="GO:0005509">
    <property type="term" value="F:calcium ion binding"/>
    <property type="evidence" value="ECO:0007669"/>
    <property type="project" value="InterPro"/>
</dbReference>
<protein>
    <recommendedName>
        <fullName evidence="6">Cadherin domain-containing protein</fullName>
    </recommendedName>
</protein>
<evidence type="ECO:0000256" key="2">
    <source>
        <dbReference type="ARBA" id="ARBA00022989"/>
    </source>
</evidence>
<dbReference type="AlphaFoldDB" id="A0AAE1K3S6"/>
<dbReference type="Gene3D" id="2.60.40.60">
    <property type="entry name" value="Cadherins"/>
    <property type="match status" value="2"/>
</dbReference>
<feature type="compositionally biased region" description="Basic and acidic residues" evidence="3">
    <location>
        <begin position="8"/>
        <end position="21"/>
    </location>
</feature>
<evidence type="ECO:0000256" key="3">
    <source>
        <dbReference type="SAM" id="MobiDB-lite"/>
    </source>
</evidence>
<gene>
    <name evidence="4" type="ORF">Pcinc_029551</name>
</gene>
<evidence type="ECO:0000256" key="1">
    <source>
        <dbReference type="ARBA" id="ARBA00022692"/>
    </source>
</evidence>
<keyword evidence="2" id="KW-1133">Transmembrane helix</keyword>
<comment type="caution">
    <text evidence="4">The sequence shown here is derived from an EMBL/GenBank/DDBJ whole genome shotgun (WGS) entry which is preliminary data.</text>
</comment>
<evidence type="ECO:0000313" key="4">
    <source>
        <dbReference type="EMBL" id="KAK3864786.1"/>
    </source>
</evidence>
<accession>A0AAE1K3S6</accession>
<dbReference type="InterPro" id="IPR015919">
    <property type="entry name" value="Cadherin-like_sf"/>
</dbReference>
<sequence>MNSGTGVKQEKKGEKRAKDCLHGIIALDVRPRESTEQTEYVKPQSLPEELMSKKKQWKQEWNNQDTKSHDNNNNNNNHHHHQQQQNLPSRYYHPPPPPPPERPHRYHTTTTTSSHHLRKRHQSPVKWWSRQGGGSGVGGGLPLPSRQRRSYLQFTQSEYRATVSESIPLHTPILTVRVTGAGAGIVSFSLSDHHNFGIDEVGSYLQPATSRLRNDRGILCGPGGGSGGGGNGHTWWHKPVATANIHVKDAPEDPYFTADSYQFVISEFAPKGSYVGRVSANDDDEDLDYYFLDNVEPSDMFNINSVSGVVTVGRPPGGTLWDYSFMAGAVDARGQVALAPVTVSTSG</sequence>
<feature type="region of interest" description="Disordered" evidence="3">
    <location>
        <begin position="1"/>
        <end position="144"/>
    </location>
</feature>
<dbReference type="EMBL" id="JAWQEG010003720">
    <property type="protein sequence ID" value="KAK3864786.1"/>
    <property type="molecule type" value="Genomic_DNA"/>
</dbReference>
<dbReference type="GO" id="GO:0005886">
    <property type="term" value="C:plasma membrane"/>
    <property type="evidence" value="ECO:0007669"/>
    <property type="project" value="UniProtKB-SubCell"/>
</dbReference>
<reference evidence="4" key="1">
    <citation type="submission" date="2023-10" db="EMBL/GenBank/DDBJ databases">
        <title>Genome assemblies of two species of porcelain crab, Petrolisthes cinctipes and Petrolisthes manimaculis (Anomura: Porcellanidae).</title>
        <authorList>
            <person name="Angst P."/>
        </authorList>
    </citation>
    <scope>NUCLEOTIDE SEQUENCE</scope>
    <source>
        <strain evidence="4">PB745_01</strain>
        <tissue evidence="4">Gill</tissue>
    </source>
</reference>
<dbReference type="CDD" id="cd11304">
    <property type="entry name" value="Cadherin_repeat"/>
    <property type="match status" value="1"/>
</dbReference>
<evidence type="ECO:0008006" key="6">
    <source>
        <dbReference type="Google" id="ProtNLM"/>
    </source>
</evidence>
<proteinExistence type="predicted"/>
<dbReference type="Proteomes" id="UP001286313">
    <property type="component" value="Unassembled WGS sequence"/>
</dbReference>
<dbReference type="GO" id="GO:0007155">
    <property type="term" value="P:cell adhesion"/>
    <property type="evidence" value="ECO:0007669"/>
    <property type="project" value="UniProtKB-KW"/>
</dbReference>
<evidence type="ECO:0000313" key="5">
    <source>
        <dbReference type="Proteomes" id="UP001286313"/>
    </source>
</evidence>
<name>A0AAE1K3S6_PETCI</name>
<keyword evidence="1" id="KW-0812">Transmembrane</keyword>
<organism evidence="4 5">
    <name type="scientific">Petrolisthes cinctipes</name>
    <name type="common">Flat porcelain crab</name>
    <dbReference type="NCBI Taxonomy" id="88211"/>
    <lineage>
        <taxon>Eukaryota</taxon>
        <taxon>Metazoa</taxon>
        <taxon>Ecdysozoa</taxon>
        <taxon>Arthropoda</taxon>
        <taxon>Crustacea</taxon>
        <taxon>Multicrustacea</taxon>
        <taxon>Malacostraca</taxon>
        <taxon>Eumalacostraca</taxon>
        <taxon>Eucarida</taxon>
        <taxon>Decapoda</taxon>
        <taxon>Pleocyemata</taxon>
        <taxon>Anomura</taxon>
        <taxon>Galatheoidea</taxon>
        <taxon>Porcellanidae</taxon>
        <taxon>Petrolisthes</taxon>
    </lineage>
</organism>
<keyword evidence="5" id="KW-1185">Reference proteome</keyword>